<evidence type="ECO:0000313" key="7">
    <source>
        <dbReference type="EMBL" id="XBS89286.1"/>
    </source>
</evidence>
<dbReference type="InterPro" id="IPR013783">
    <property type="entry name" value="Ig-like_fold"/>
</dbReference>
<accession>A0AAU7QIE9</accession>
<keyword evidence="4" id="KW-0812">Transmembrane</keyword>
<dbReference type="EMBL" id="CP157948">
    <property type="protein sequence ID" value="XBS89286.1"/>
    <property type="molecule type" value="Genomic_DNA"/>
</dbReference>
<evidence type="ECO:0000256" key="2">
    <source>
        <dbReference type="ARBA" id="ARBA00012528"/>
    </source>
</evidence>
<feature type="transmembrane region" description="Helical" evidence="4">
    <location>
        <begin position="791"/>
        <end position="811"/>
    </location>
</feature>
<dbReference type="PROSITE" id="PS50887">
    <property type="entry name" value="GGDEF"/>
    <property type="match status" value="1"/>
</dbReference>
<organism evidence="7">
    <name type="scientific">Rhodanobacter sp. IGA1.0</name>
    <dbReference type="NCBI Taxonomy" id="3158582"/>
    <lineage>
        <taxon>Bacteria</taxon>
        <taxon>Pseudomonadati</taxon>
        <taxon>Pseudomonadota</taxon>
        <taxon>Gammaproteobacteria</taxon>
        <taxon>Lysobacterales</taxon>
        <taxon>Rhodanobacteraceae</taxon>
        <taxon>Rhodanobacter</taxon>
    </lineage>
</organism>
<dbReference type="InterPro" id="IPR015943">
    <property type="entry name" value="WD40/YVTN_repeat-like_dom_sf"/>
</dbReference>
<keyword evidence="7" id="KW-0548">Nucleotidyltransferase</keyword>
<dbReference type="PANTHER" id="PTHR45138:SF9">
    <property type="entry name" value="DIGUANYLATE CYCLASE DGCM-RELATED"/>
    <property type="match status" value="1"/>
</dbReference>
<dbReference type="NCBIfam" id="TIGR00254">
    <property type="entry name" value="GGDEF"/>
    <property type="match status" value="1"/>
</dbReference>
<evidence type="ECO:0000256" key="4">
    <source>
        <dbReference type="SAM" id="Phobius"/>
    </source>
</evidence>
<evidence type="ECO:0000259" key="6">
    <source>
        <dbReference type="PROSITE" id="PS50887"/>
    </source>
</evidence>
<comment type="catalytic activity">
    <reaction evidence="3">
        <text>2 GTP = 3',3'-c-di-GMP + 2 diphosphate</text>
        <dbReference type="Rhea" id="RHEA:24898"/>
        <dbReference type="ChEBI" id="CHEBI:33019"/>
        <dbReference type="ChEBI" id="CHEBI:37565"/>
        <dbReference type="ChEBI" id="CHEBI:58805"/>
        <dbReference type="EC" id="2.7.7.65"/>
    </reaction>
</comment>
<keyword evidence="4" id="KW-0472">Membrane</keyword>
<proteinExistence type="predicted"/>
<dbReference type="SUPFAM" id="SSF63829">
    <property type="entry name" value="Calcium-dependent phosphotriesterase"/>
    <property type="match status" value="2"/>
</dbReference>
<dbReference type="SMART" id="SM00267">
    <property type="entry name" value="GGDEF"/>
    <property type="match status" value="1"/>
</dbReference>
<feature type="chain" id="PRO_5043347067" description="diguanylate cyclase" evidence="5">
    <location>
        <begin position="27"/>
        <end position="1010"/>
    </location>
</feature>
<comment type="cofactor">
    <cofactor evidence="1">
        <name>Mg(2+)</name>
        <dbReference type="ChEBI" id="CHEBI:18420"/>
    </cofactor>
</comment>
<dbReference type="InterPro" id="IPR043128">
    <property type="entry name" value="Rev_trsase/Diguanyl_cyclase"/>
</dbReference>
<keyword evidence="5" id="KW-0732">Signal</keyword>
<dbReference type="EC" id="2.7.7.65" evidence="2"/>
<dbReference type="GO" id="GO:0052621">
    <property type="term" value="F:diguanylate cyclase activity"/>
    <property type="evidence" value="ECO:0007669"/>
    <property type="project" value="UniProtKB-EC"/>
</dbReference>
<dbReference type="Gene3D" id="3.30.70.270">
    <property type="match status" value="1"/>
</dbReference>
<feature type="signal peptide" evidence="5">
    <location>
        <begin position="1"/>
        <end position="26"/>
    </location>
</feature>
<evidence type="ECO:0000256" key="5">
    <source>
        <dbReference type="SAM" id="SignalP"/>
    </source>
</evidence>
<protein>
    <recommendedName>
        <fullName evidence="2">diguanylate cyclase</fullName>
        <ecNumber evidence="2">2.7.7.65</ecNumber>
    </recommendedName>
</protein>
<dbReference type="Gene3D" id="2.60.40.10">
    <property type="entry name" value="Immunoglobulins"/>
    <property type="match status" value="1"/>
</dbReference>
<keyword evidence="7" id="KW-0808">Transferase</keyword>
<dbReference type="AlphaFoldDB" id="A0AAU7QIE9"/>
<evidence type="ECO:0000256" key="3">
    <source>
        <dbReference type="ARBA" id="ARBA00034247"/>
    </source>
</evidence>
<dbReference type="RefSeq" id="WP_350015857.1">
    <property type="nucleotide sequence ID" value="NZ_CP157948.1"/>
</dbReference>
<gene>
    <name evidence="7" type="ORF">ABNK63_12910</name>
</gene>
<sequence length="1010" mass="111780">MLIRSGWLVRLAMAAVVAVAPVAPNAATTPPTQPLDLFDLGAPSFTTFTTRDGLPDPVAVTLATDRQGMVWVGTPHGLAWHDGKRWHPLDDPALHGYVSQLFVDDEGTLWACGSAFGLARYDGRHWHVEGAADGLATSHVRRLVETDHRGGRRLWAVSPSDGLFYRDHGRWRADPGNAQLPDAGFLVLAQTRDLFGHPRLWAGSVSSGLWYREDDGPWQHFSTAGFDAGNGLAYLLATRHEGRDALWVSVYNSGLWRLDEHGVRHWSVESGELPTDVLYDMVDTPVAHDAHALWASSRNGLIRIYQDKVQVFDRRHGLPSNAVRGVSAWRSPNGTAVLWVATEDGVARAAVDQGNWKTVSLLGAAQTGVLAVLVDHDPQGNERLWAGSDGDGLGLYERGHWRYFSKSGGQLADADVNMIARTDDTQGRAAVWLGAGSGRLLRVRDDATFEPVATPWPRQPGQRLNDMLSRRIDGTVEQWFATDASGVYRLRGGVWTSFRPDGAVGTWSVVKLLAQTTAYGHAWLWATSNQGLARFDGKKWTLLGRDIGLPGTDLLGVQLIPDARGRPILWLGSTRHGLIRVDISDPLKPRTLPADLPPSPDLTTDGALADTGGRIYVCTDSGVQVLSPEAGRYRSQVFTVRDGMVNNECNPNAQFIDTHGRFWTGTLGGLMVHDPDEQKPDHDPKPLRLIQVKLDDQPMNGERYTIPPGHHELRVDFALLTWQHEDESRFRTWIEGFSKAPGAWTADNFREIGALPAGDYVLHVEGRDHAGNLSEPLLLPFTVEPYWWQQLWARLLFAAAGLIAICALWAWRTLALRRRQHALERRIDARTKALNDANRQLLELSRRDALTGVFNRRWLMESLQAMHDERRGAVASMIFIDVDHFKHFNDSFGHLVGDQALRSVAETIGRCLPANAVLARYGGEEFACLLSDTELPAAHELAEKIRTEVARHAAHDPARTTRQITISVGVACRRLESEADVEILLRKADEAQYEAKRAGRNCVRDASPGA</sequence>
<evidence type="ECO:0000256" key="1">
    <source>
        <dbReference type="ARBA" id="ARBA00001946"/>
    </source>
</evidence>
<dbReference type="CDD" id="cd01949">
    <property type="entry name" value="GGDEF"/>
    <property type="match status" value="1"/>
</dbReference>
<feature type="domain" description="GGDEF" evidence="6">
    <location>
        <begin position="873"/>
        <end position="1008"/>
    </location>
</feature>
<name>A0AAU7QIE9_9GAMM</name>
<dbReference type="PANTHER" id="PTHR45138">
    <property type="entry name" value="REGULATORY COMPONENTS OF SENSORY TRANSDUCTION SYSTEM"/>
    <property type="match status" value="1"/>
</dbReference>
<dbReference type="InterPro" id="IPR029787">
    <property type="entry name" value="Nucleotide_cyclase"/>
</dbReference>
<keyword evidence="4" id="KW-1133">Transmembrane helix</keyword>
<dbReference type="Pfam" id="PF00990">
    <property type="entry name" value="GGDEF"/>
    <property type="match status" value="1"/>
</dbReference>
<dbReference type="InterPro" id="IPR000160">
    <property type="entry name" value="GGDEF_dom"/>
</dbReference>
<dbReference type="SUPFAM" id="SSF55073">
    <property type="entry name" value="Nucleotide cyclase"/>
    <property type="match status" value="1"/>
</dbReference>
<dbReference type="Gene3D" id="2.130.10.10">
    <property type="entry name" value="YVTN repeat-like/Quinoprotein amine dehydrogenase"/>
    <property type="match status" value="2"/>
</dbReference>
<dbReference type="FunFam" id="3.30.70.270:FF:000001">
    <property type="entry name" value="Diguanylate cyclase domain protein"/>
    <property type="match status" value="1"/>
</dbReference>
<reference evidence="7" key="1">
    <citation type="submission" date="2024-06" db="EMBL/GenBank/DDBJ databases">
        <authorList>
            <person name="Sun Y."/>
        </authorList>
    </citation>
    <scope>NUCLEOTIDE SEQUENCE</scope>
    <source>
        <strain evidence="7">IGA1.0</strain>
    </source>
</reference>
<dbReference type="InterPro" id="IPR050469">
    <property type="entry name" value="Diguanylate_Cyclase"/>
</dbReference>